<feature type="transmembrane region" description="Helical" evidence="17">
    <location>
        <begin position="274"/>
        <end position="294"/>
    </location>
</feature>
<evidence type="ECO:0000256" key="6">
    <source>
        <dbReference type="ARBA" id="ARBA00022660"/>
    </source>
</evidence>
<feature type="transmembrane region" description="Helical" evidence="17">
    <location>
        <begin position="322"/>
        <end position="343"/>
    </location>
</feature>
<comment type="similarity">
    <text evidence="2 17">Belongs to the complex I subunit 2 family.</text>
</comment>
<feature type="transmembrane region" description="Helical" evidence="17">
    <location>
        <begin position="26"/>
        <end position="45"/>
    </location>
</feature>
<feature type="domain" description="NADH dehydrogenase subunit 2 C-terminal" evidence="19">
    <location>
        <begin position="290"/>
        <end position="343"/>
    </location>
</feature>
<dbReference type="InterPro" id="IPR001750">
    <property type="entry name" value="ND/Mrp_TM"/>
</dbReference>
<evidence type="ECO:0000313" key="20">
    <source>
        <dbReference type="EMBL" id="ATG83372.1"/>
    </source>
</evidence>
<evidence type="ECO:0000256" key="5">
    <source>
        <dbReference type="ARBA" id="ARBA00022448"/>
    </source>
</evidence>
<geneLocation type="mitochondrion" evidence="20"/>
<dbReference type="GO" id="GO:0008137">
    <property type="term" value="F:NADH dehydrogenase (ubiquinone) activity"/>
    <property type="evidence" value="ECO:0007669"/>
    <property type="project" value="UniProtKB-EC"/>
</dbReference>
<feature type="domain" description="NADH:quinone oxidoreductase/Mrp antiporter transmembrane" evidence="18">
    <location>
        <begin position="25"/>
        <end position="285"/>
    </location>
</feature>
<evidence type="ECO:0000256" key="7">
    <source>
        <dbReference type="ARBA" id="ARBA00022692"/>
    </source>
</evidence>
<dbReference type="PANTHER" id="PTHR46552:SF1">
    <property type="entry name" value="NADH-UBIQUINONE OXIDOREDUCTASE CHAIN 2"/>
    <property type="match status" value="1"/>
</dbReference>
<keyword evidence="14 17" id="KW-0496">Mitochondrion</keyword>
<keyword evidence="7 17" id="KW-0812">Transmembrane</keyword>
<dbReference type="Pfam" id="PF06444">
    <property type="entry name" value="NADH_dehy_S2_C"/>
    <property type="match status" value="1"/>
</dbReference>
<sequence length="345" mass="38310">MSPLAWTLFLINLITSTTIVMLNHHWLLAWLALELNTLSILPMIIKQHHPRATEAATKYFLTQAAAAALILFTSTVNAWQTGQWNITISNTPLTTTMITLALMLKLGLAPVHFWYPEVLQGSTLMTALLISTWQKIAPLTLLYTTMPALQTNMTLLIGVTSTLVGGWAGLNQTQTRKIMAFSSIAHMGWLITIITMNPGLTTLTYLMYVTMTSSLFISLNINTTNSIANLSTVWSHSPALLAMMMLTLMTLGGLPPLSGFMPKWLILKELAETSLFMLSTTMAMASLPSLFFYIRMAYTTMLTLAPTPTNIKHNWRFKTPHTLMHATTTTTALLLLPIMPLLYTT</sequence>
<evidence type="ECO:0000259" key="18">
    <source>
        <dbReference type="Pfam" id="PF00361"/>
    </source>
</evidence>
<evidence type="ECO:0000256" key="16">
    <source>
        <dbReference type="ARBA" id="ARBA00049551"/>
    </source>
</evidence>
<keyword evidence="13 17" id="KW-0830">Ubiquinone</keyword>
<proteinExistence type="inferred from homology"/>
<comment type="catalytic activity">
    <reaction evidence="16 17">
        <text>a ubiquinone + NADH + 5 H(+)(in) = a ubiquinol + NAD(+) + 4 H(+)(out)</text>
        <dbReference type="Rhea" id="RHEA:29091"/>
        <dbReference type="Rhea" id="RHEA-COMP:9565"/>
        <dbReference type="Rhea" id="RHEA-COMP:9566"/>
        <dbReference type="ChEBI" id="CHEBI:15378"/>
        <dbReference type="ChEBI" id="CHEBI:16389"/>
        <dbReference type="ChEBI" id="CHEBI:17976"/>
        <dbReference type="ChEBI" id="CHEBI:57540"/>
        <dbReference type="ChEBI" id="CHEBI:57945"/>
        <dbReference type="EC" id="7.1.1.2"/>
    </reaction>
</comment>
<feature type="transmembrane region" description="Helical" evidence="17">
    <location>
        <begin position="96"/>
        <end position="115"/>
    </location>
</feature>
<dbReference type="PRINTS" id="PR01436">
    <property type="entry name" value="NADHDHGNASE2"/>
</dbReference>
<dbReference type="InterPro" id="IPR050175">
    <property type="entry name" value="Complex_I_Subunit_2"/>
</dbReference>
<evidence type="ECO:0000256" key="11">
    <source>
        <dbReference type="ARBA" id="ARBA00022989"/>
    </source>
</evidence>
<evidence type="ECO:0000256" key="8">
    <source>
        <dbReference type="ARBA" id="ARBA00022792"/>
    </source>
</evidence>
<keyword evidence="6 17" id="KW-0679">Respiratory chain</keyword>
<keyword evidence="8 17" id="KW-0999">Mitochondrion inner membrane</keyword>
<evidence type="ECO:0000256" key="4">
    <source>
        <dbReference type="ARBA" id="ARBA00021008"/>
    </source>
</evidence>
<keyword evidence="10 17" id="KW-0249">Electron transport</keyword>
<dbReference type="Pfam" id="PF00361">
    <property type="entry name" value="Proton_antipo_M"/>
    <property type="match status" value="1"/>
</dbReference>
<dbReference type="PANTHER" id="PTHR46552">
    <property type="entry name" value="NADH-UBIQUINONE OXIDOREDUCTASE CHAIN 2"/>
    <property type="match status" value="1"/>
</dbReference>
<evidence type="ECO:0000256" key="3">
    <source>
        <dbReference type="ARBA" id="ARBA00012944"/>
    </source>
</evidence>
<comment type="function">
    <text evidence="17">Core subunit of the mitochondrial membrane respiratory chain NADH dehydrogenase (Complex I) which catalyzes electron transfer from NADH through the respiratory chain, using ubiquinone as an electron acceptor. Essential for the catalytic activity and assembly of complex I.</text>
</comment>
<dbReference type="AlphaFoldDB" id="A0A291I2H3"/>
<dbReference type="EMBL" id="KY038007">
    <property type="protein sequence ID" value="ATG83372.1"/>
    <property type="molecule type" value="Genomic_DNA"/>
</dbReference>
<keyword evidence="9 17" id="KW-1278">Translocase</keyword>
<evidence type="ECO:0000256" key="2">
    <source>
        <dbReference type="ARBA" id="ARBA00007012"/>
    </source>
</evidence>
<evidence type="ECO:0000256" key="10">
    <source>
        <dbReference type="ARBA" id="ARBA00022982"/>
    </source>
</evidence>
<dbReference type="EC" id="7.1.1.2" evidence="3 17"/>
<keyword evidence="12 17" id="KW-0520">NAD</keyword>
<keyword evidence="11 17" id="KW-1133">Transmembrane helix</keyword>
<evidence type="ECO:0000256" key="9">
    <source>
        <dbReference type="ARBA" id="ARBA00022967"/>
    </source>
</evidence>
<feature type="transmembrane region" description="Helical" evidence="17">
    <location>
        <begin position="178"/>
        <end position="196"/>
    </location>
</feature>
<dbReference type="InterPro" id="IPR003917">
    <property type="entry name" value="NADH_UbQ_OxRdtase_chain2"/>
</dbReference>
<protein>
    <recommendedName>
        <fullName evidence="4 17">NADH-ubiquinone oxidoreductase chain 2</fullName>
        <ecNumber evidence="3 17">7.1.1.2</ecNumber>
    </recommendedName>
</protein>
<name>A0A291I2H3_9SAUR</name>
<evidence type="ECO:0000256" key="15">
    <source>
        <dbReference type="ARBA" id="ARBA00023136"/>
    </source>
</evidence>
<dbReference type="GO" id="GO:0005743">
    <property type="term" value="C:mitochondrial inner membrane"/>
    <property type="evidence" value="ECO:0007669"/>
    <property type="project" value="UniProtKB-SubCell"/>
</dbReference>
<feature type="transmembrane region" description="Helical" evidence="17">
    <location>
        <begin position="233"/>
        <end position="254"/>
    </location>
</feature>
<evidence type="ECO:0000256" key="13">
    <source>
        <dbReference type="ARBA" id="ARBA00023075"/>
    </source>
</evidence>
<comment type="subcellular location">
    <subcellularLocation>
        <location evidence="1 17">Mitochondrion inner membrane</location>
        <topology evidence="1 17">Multi-pass membrane protein</topology>
    </subcellularLocation>
</comment>
<feature type="transmembrane region" description="Helical" evidence="17">
    <location>
        <begin position="202"/>
        <end position="221"/>
    </location>
</feature>
<evidence type="ECO:0000256" key="17">
    <source>
        <dbReference type="RuleBase" id="RU003403"/>
    </source>
</evidence>
<evidence type="ECO:0000259" key="19">
    <source>
        <dbReference type="Pfam" id="PF06444"/>
    </source>
</evidence>
<accession>A0A291I2H3</accession>
<dbReference type="InterPro" id="IPR010933">
    <property type="entry name" value="NADH_DH_su2_C"/>
</dbReference>
<reference evidence="20" key="1">
    <citation type="submission" date="2016-10" db="EMBL/GenBank/DDBJ databases">
        <title>Cryptic species, taxonomic inflation, or a bit of both? New species phenomenon in Sri Lanka as suggested by a phylogeny of dwarf geckos (Reptilia, Squamata, Gekkonidae, Cnemaspis).</title>
        <authorList>
            <person name="Agarwal I."/>
            <person name="Biswas S."/>
            <person name="Bauer A.M."/>
            <person name="Greenbaum E."/>
            <person name="Jackman T.R."/>
            <person name="de Silva A."/>
            <person name="Batuwita S."/>
        </authorList>
    </citation>
    <scope>NUCLEOTIDE SEQUENCE</scope>
</reference>
<dbReference type="GO" id="GO:0006120">
    <property type="term" value="P:mitochondrial electron transport, NADH to ubiquinone"/>
    <property type="evidence" value="ECO:0007669"/>
    <property type="project" value="InterPro"/>
</dbReference>
<evidence type="ECO:0000256" key="12">
    <source>
        <dbReference type="ARBA" id="ARBA00023027"/>
    </source>
</evidence>
<keyword evidence="5" id="KW-0813">Transport</keyword>
<feature type="transmembrane region" description="Helical" evidence="17">
    <location>
        <begin position="152"/>
        <end position="171"/>
    </location>
</feature>
<keyword evidence="15 17" id="KW-0472">Membrane</keyword>
<evidence type="ECO:0000256" key="1">
    <source>
        <dbReference type="ARBA" id="ARBA00004448"/>
    </source>
</evidence>
<feature type="transmembrane region" description="Helical" evidence="17">
    <location>
        <begin position="57"/>
        <end position="76"/>
    </location>
</feature>
<evidence type="ECO:0000256" key="14">
    <source>
        <dbReference type="ARBA" id="ARBA00023128"/>
    </source>
</evidence>
<organism evidence="20">
    <name type="scientific">Cnemaspis punctata</name>
    <dbReference type="NCBI Taxonomy" id="2041437"/>
    <lineage>
        <taxon>Eukaryota</taxon>
        <taxon>Metazoa</taxon>
        <taxon>Chordata</taxon>
        <taxon>Craniata</taxon>
        <taxon>Vertebrata</taxon>
        <taxon>Euteleostomi</taxon>
        <taxon>Lepidosauria</taxon>
        <taxon>Squamata</taxon>
        <taxon>Bifurcata</taxon>
        <taxon>Gekkota</taxon>
        <taxon>Gekkonidae</taxon>
        <taxon>Gekkoninae</taxon>
        <taxon>Cnemaspis</taxon>
    </lineage>
</organism>